<feature type="transmembrane region" description="Helical" evidence="8">
    <location>
        <begin position="208"/>
        <end position="234"/>
    </location>
</feature>
<dbReference type="AlphaFoldDB" id="A0A2T0VG52"/>
<feature type="transmembrane region" description="Helical" evidence="8">
    <location>
        <begin position="93"/>
        <end position="113"/>
    </location>
</feature>
<evidence type="ECO:0000256" key="2">
    <source>
        <dbReference type="ARBA" id="ARBA00022448"/>
    </source>
</evidence>
<evidence type="ECO:0000256" key="6">
    <source>
        <dbReference type="ARBA" id="ARBA00023065"/>
    </source>
</evidence>
<keyword evidence="10" id="KW-1185">Reference proteome</keyword>
<comment type="subcellular location">
    <subcellularLocation>
        <location evidence="1">Cell membrane</location>
        <topology evidence="1">Multi-pass membrane protein</topology>
    </subcellularLocation>
</comment>
<feature type="transmembrane region" description="Helical" evidence="8">
    <location>
        <begin position="24"/>
        <end position="50"/>
    </location>
</feature>
<name>A0A2T0VG52_9MICO</name>
<dbReference type="PANTHER" id="PTHR32024">
    <property type="entry name" value="TRK SYSTEM POTASSIUM UPTAKE PROTEIN TRKG-RELATED"/>
    <property type="match status" value="1"/>
</dbReference>
<evidence type="ECO:0000313" key="10">
    <source>
        <dbReference type="Proteomes" id="UP000237983"/>
    </source>
</evidence>
<keyword evidence="3" id="KW-1003">Cell membrane</keyword>
<dbReference type="Proteomes" id="UP000237983">
    <property type="component" value="Unassembled WGS sequence"/>
</dbReference>
<dbReference type="GO" id="GO:0030001">
    <property type="term" value="P:metal ion transport"/>
    <property type="evidence" value="ECO:0007669"/>
    <property type="project" value="UniProtKB-ARBA"/>
</dbReference>
<evidence type="ECO:0000256" key="8">
    <source>
        <dbReference type="SAM" id="Phobius"/>
    </source>
</evidence>
<dbReference type="PANTHER" id="PTHR32024:SF1">
    <property type="entry name" value="KTR SYSTEM POTASSIUM UPTAKE PROTEIN B"/>
    <property type="match status" value="1"/>
</dbReference>
<accession>A0A2T0VG52</accession>
<evidence type="ECO:0000256" key="1">
    <source>
        <dbReference type="ARBA" id="ARBA00004651"/>
    </source>
</evidence>
<feature type="transmembrane region" description="Helical" evidence="8">
    <location>
        <begin position="144"/>
        <end position="165"/>
    </location>
</feature>
<dbReference type="InterPro" id="IPR003445">
    <property type="entry name" value="Cat_transpt"/>
</dbReference>
<organism evidence="9 10">
    <name type="scientific">Glaciihabitans tibetensis</name>
    <dbReference type="NCBI Taxonomy" id="1266600"/>
    <lineage>
        <taxon>Bacteria</taxon>
        <taxon>Bacillati</taxon>
        <taxon>Actinomycetota</taxon>
        <taxon>Actinomycetes</taxon>
        <taxon>Micrococcales</taxon>
        <taxon>Microbacteriaceae</taxon>
        <taxon>Glaciihabitans</taxon>
    </lineage>
</organism>
<evidence type="ECO:0000256" key="5">
    <source>
        <dbReference type="ARBA" id="ARBA00022989"/>
    </source>
</evidence>
<protein>
    <submittedName>
        <fullName evidence="9">Trk-type K+ transport system membrane component</fullName>
    </submittedName>
</protein>
<feature type="transmembrane region" description="Helical" evidence="8">
    <location>
        <begin position="316"/>
        <end position="344"/>
    </location>
</feature>
<feature type="transmembrane region" description="Helical" evidence="8">
    <location>
        <begin position="62"/>
        <end position="81"/>
    </location>
</feature>
<dbReference type="OrthoDB" id="9810952at2"/>
<gene>
    <name evidence="9" type="ORF">B0I08_103395</name>
</gene>
<proteinExistence type="predicted"/>
<dbReference type="Pfam" id="PF02386">
    <property type="entry name" value="TrkH"/>
    <property type="match status" value="1"/>
</dbReference>
<feature type="transmembrane region" description="Helical" evidence="8">
    <location>
        <begin position="246"/>
        <end position="266"/>
    </location>
</feature>
<feature type="transmembrane region" description="Helical" evidence="8">
    <location>
        <begin position="424"/>
        <end position="446"/>
    </location>
</feature>
<evidence type="ECO:0000256" key="7">
    <source>
        <dbReference type="ARBA" id="ARBA00023136"/>
    </source>
</evidence>
<dbReference type="EMBL" id="PVTL01000003">
    <property type="protein sequence ID" value="PRY69187.1"/>
    <property type="molecule type" value="Genomic_DNA"/>
</dbReference>
<dbReference type="GO" id="GO:0005886">
    <property type="term" value="C:plasma membrane"/>
    <property type="evidence" value="ECO:0007669"/>
    <property type="project" value="UniProtKB-SubCell"/>
</dbReference>
<dbReference type="RefSeq" id="WP_106211523.1">
    <property type="nucleotide sequence ID" value="NZ_PVTL01000003.1"/>
</dbReference>
<keyword evidence="2" id="KW-0813">Transport</keyword>
<sequence length="463" mass="49063">MEHTRTTSGLPTLGRRLVTAGNKLVTASPALLALVVILMVVLLFAGLLSLPISAANGESTPPYDAIFTAASAVTVTGLTTVNTAEHWSFFGQVVILLGIQIGGLGIVTIALLLSRAVTRHLGVRGRILAQQGIGTTRLGEVQSLLRIVIVTSLALELALAVILVPRFIIVEESFLTGLWHGIFYAISAFNNAGFVVHPDGLLGFEGDLWILVPIMVGVFIGSFGFPIFLVLMVVKWQWRRWTLHTKLTLSTTTILLVAGAALWGLLEWSNVKTIGDMSVADKLFHALFASTMMRSGGFSLVDPSDSNAITLLATDALMFVGGGSASTAGGIKVTTIAVLFLAILAEAKGDKHLMIFGRNIPEDALRVAISVTFLGATLVLGATGLIMLVSDAPLDRILFEVISGFATCGLSVGLSEELPPAGKYVLAALMFAGRVGPIGLASALAIRRRNLLFRYPEERPIIG</sequence>
<keyword evidence="4 8" id="KW-0812">Transmembrane</keyword>
<evidence type="ECO:0000256" key="4">
    <source>
        <dbReference type="ARBA" id="ARBA00022692"/>
    </source>
</evidence>
<evidence type="ECO:0000313" key="9">
    <source>
        <dbReference type="EMBL" id="PRY69187.1"/>
    </source>
</evidence>
<keyword evidence="7 8" id="KW-0472">Membrane</keyword>
<feature type="transmembrane region" description="Helical" evidence="8">
    <location>
        <begin position="365"/>
        <end position="389"/>
    </location>
</feature>
<feature type="transmembrane region" description="Helical" evidence="8">
    <location>
        <begin position="177"/>
        <end position="196"/>
    </location>
</feature>
<keyword evidence="6" id="KW-0406">Ion transport</keyword>
<evidence type="ECO:0000256" key="3">
    <source>
        <dbReference type="ARBA" id="ARBA00022475"/>
    </source>
</evidence>
<dbReference type="GO" id="GO:0008324">
    <property type="term" value="F:monoatomic cation transmembrane transporter activity"/>
    <property type="evidence" value="ECO:0007669"/>
    <property type="project" value="InterPro"/>
</dbReference>
<reference evidence="9 10" key="1">
    <citation type="submission" date="2018-03" db="EMBL/GenBank/DDBJ databases">
        <title>Genomic Encyclopedia of Type Strains, Phase III (KMG-III): the genomes of soil and plant-associated and newly described type strains.</title>
        <authorList>
            <person name="Whitman W."/>
        </authorList>
    </citation>
    <scope>NUCLEOTIDE SEQUENCE [LARGE SCALE GENOMIC DNA]</scope>
    <source>
        <strain evidence="9 10">CGMCC 1.12484</strain>
    </source>
</reference>
<keyword evidence="5 8" id="KW-1133">Transmembrane helix</keyword>
<comment type="caution">
    <text evidence="9">The sequence shown here is derived from an EMBL/GenBank/DDBJ whole genome shotgun (WGS) entry which is preliminary data.</text>
</comment>